<name>A0ABD0RQV0_CIRMR</name>
<gene>
    <name evidence="1" type="ORF">M9458_004082</name>
</gene>
<comment type="caution">
    <text evidence="1">The sequence shown here is derived from an EMBL/GenBank/DDBJ whole genome shotgun (WGS) entry which is preliminary data.</text>
</comment>
<dbReference type="SUPFAM" id="SSF48726">
    <property type="entry name" value="Immunoglobulin"/>
    <property type="match status" value="1"/>
</dbReference>
<evidence type="ECO:0008006" key="3">
    <source>
        <dbReference type="Google" id="ProtNLM"/>
    </source>
</evidence>
<organism evidence="1 2">
    <name type="scientific">Cirrhinus mrigala</name>
    <name type="common">Mrigala</name>
    <dbReference type="NCBI Taxonomy" id="683832"/>
    <lineage>
        <taxon>Eukaryota</taxon>
        <taxon>Metazoa</taxon>
        <taxon>Chordata</taxon>
        <taxon>Craniata</taxon>
        <taxon>Vertebrata</taxon>
        <taxon>Euteleostomi</taxon>
        <taxon>Actinopterygii</taxon>
        <taxon>Neopterygii</taxon>
        <taxon>Teleostei</taxon>
        <taxon>Ostariophysi</taxon>
        <taxon>Cypriniformes</taxon>
        <taxon>Cyprinidae</taxon>
        <taxon>Labeoninae</taxon>
        <taxon>Labeonini</taxon>
        <taxon>Cirrhinus</taxon>
    </lineage>
</organism>
<evidence type="ECO:0000313" key="2">
    <source>
        <dbReference type="Proteomes" id="UP001529510"/>
    </source>
</evidence>
<accession>A0ABD0RQV0</accession>
<evidence type="ECO:0000313" key="1">
    <source>
        <dbReference type="EMBL" id="KAL0200895.1"/>
    </source>
</evidence>
<dbReference type="EMBL" id="JAMKFB020000002">
    <property type="protein sequence ID" value="KAL0200895.1"/>
    <property type="molecule type" value="Genomic_DNA"/>
</dbReference>
<keyword evidence="2" id="KW-1185">Reference proteome</keyword>
<dbReference type="Proteomes" id="UP001529510">
    <property type="component" value="Unassembled WGS sequence"/>
</dbReference>
<proteinExistence type="predicted"/>
<dbReference type="InterPro" id="IPR036179">
    <property type="entry name" value="Ig-like_dom_sf"/>
</dbReference>
<dbReference type="AlphaFoldDB" id="A0ABD0RQV0"/>
<sequence>MLCQARGMFPDLGDGDVVEQRKEKPEVTVTSMLILDKEKAESGDYECTVMHEGGADKPYSLPMKK</sequence>
<reference evidence="1 2" key="1">
    <citation type="submission" date="2024-05" db="EMBL/GenBank/DDBJ databases">
        <title>Genome sequencing and assembly of Indian major carp, Cirrhinus mrigala (Hamilton, 1822).</title>
        <authorList>
            <person name="Mohindra V."/>
            <person name="Chowdhury L.M."/>
            <person name="Lal K."/>
            <person name="Jena J.K."/>
        </authorList>
    </citation>
    <scope>NUCLEOTIDE SEQUENCE [LARGE SCALE GENOMIC DNA]</scope>
    <source>
        <strain evidence="1">CM1030</strain>
        <tissue evidence="1">Blood</tissue>
    </source>
</reference>
<protein>
    <recommendedName>
        <fullName evidence="3">Immunoglobulin I-set domain-containing protein</fullName>
    </recommendedName>
</protein>
<feature type="non-terminal residue" evidence="1">
    <location>
        <position position="65"/>
    </location>
</feature>